<proteinExistence type="predicted"/>
<evidence type="ECO:0000259" key="1">
    <source>
        <dbReference type="Pfam" id="PF21821"/>
    </source>
</evidence>
<feature type="domain" description="Dit-like phage tail protein N-terminal" evidence="1">
    <location>
        <begin position="82"/>
        <end position="203"/>
    </location>
</feature>
<dbReference type="KEGG" id="swf:E3E12_07975"/>
<dbReference type="EMBL" id="CP038231">
    <property type="protein sequence ID" value="QDH14133.1"/>
    <property type="molecule type" value="Genomic_DNA"/>
</dbReference>
<sequence>MSLVPFNTASANDAAGRGWLALEQNAARAAWGLFRRPQGIATTSGADTTLFGRLCSTFTNALTGGSQALFPMASPEEIGVDFTWALPSAPQENGSVVTYNKVRNPGTATITYVCDGSQSGTSALETLLPDMPFSAAGQSNRTAFINAVEEAAASLELYELRTPEGQWSTVNIVGWRKKRNLASYAMLAVEISLQEVRTTATRTYTNTRHPAGAAVQPQGAATQLQGAAAPSLAPTLLAPG</sequence>
<evidence type="ECO:0000313" key="2">
    <source>
        <dbReference type="EMBL" id="QDH14133.1"/>
    </source>
</evidence>
<protein>
    <recommendedName>
        <fullName evidence="1">Dit-like phage tail protein N-terminal domain-containing protein</fullName>
    </recommendedName>
</protein>
<dbReference type="OrthoDB" id="9029638at2"/>
<dbReference type="Proteomes" id="UP000318709">
    <property type="component" value="Chromosome"/>
</dbReference>
<gene>
    <name evidence="2" type="ORF">E3E12_07975</name>
</gene>
<evidence type="ECO:0000313" key="3">
    <source>
        <dbReference type="Proteomes" id="UP000318709"/>
    </source>
</evidence>
<organism evidence="2 3">
    <name type="scientific">Formicincola oecophyllae</name>
    <dbReference type="NCBI Taxonomy" id="2558361"/>
    <lineage>
        <taxon>Bacteria</taxon>
        <taxon>Pseudomonadati</taxon>
        <taxon>Pseudomonadota</taxon>
        <taxon>Alphaproteobacteria</taxon>
        <taxon>Acetobacterales</taxon>
        <taxon>Acetobacteraceae</taxon>
        <taxon>Formicincola</taxon>
    </lineage>
</organism>
<dbReference type="InterPro" id="IPR048494">
    <property type="entry name" value="Dit-like_N"/>
</dbReference>
<accession>A0A4Y6U9I3</accession>
<dbReference type="AlphaFoldDB" id="A0A4Y6U9I3"/>
<dbReference type="RefSeq" id="WP_141443837.1">
    <property type="nucleotide sequence ID" value="NZ_CP038231.1"/>
</dbReference>
<dbReference type="Pfam" id="PF21821">
    <property type="entry name" value="Dit_like"/>
    <property type="match status" value="1"/>
</dbReference>
<keyword evidence="3" id="KW-1185">Reference proteome</keyword>
<name>A0A4Y6U9I3_9PROT</name>
<reference evidence="2 3" key="1">
    <citation type="submission" date="2019-03" db="EMBL/GenBank/DDBJ databases">
        <title>The complete genome sequence of Swingsia_sp. F3b2 LMG30590(T).</title>
        <authorList>
            <person name="Chua K.-O."/>
            <person name="Chan K.-G."/>
            <person name="See-Too W.-S."/>
        </authorList>
    </citation>
    <scope>NUCLEOTIDE SEQUENCE [LARGE SCALE GENOMIC DNA]</scope>
    <source>
        <strain evidence="2 3">F3b2</strain>
    </source>
</reference>